<dbReference type="EMBL" id="ABXW01000051">
    <property type="protein sequence ID" value="EEB45443.1"/>
    <property type="molecule type" value="Genomic_DNA"/>
</dbReference>
<evidence type="ECO:0000256" key="3">
    <source>
        <dbReference type="ARBA" id="ARBA00023172"/>
    </source>
</evidence>
<dbReference type="Gene3D" id="1.10.150.130">
    <property type="match status" value="1"/>
</dbReference>
<dbReference type="Proteomes" id="UP000003729">
    <property type="component" value="Unassembled WGS sequence"/>
</dbReference>
<proteinExistence type="predicted"/>
<gene>
    <name evidence="7" type="ORF">PROVALCAL_02532</name>
</gene>
<dbReference type="RefSeq" id="WP_006659469.1">
    <property type="nucleotide sequence ID" value="NZ_ABXW01000051.1"/>
</dbReference>
<reference evidence="7 8" key="2">
    <citation type="submission" date="2008-10" db="EMBL/GenBank/DDBJ databases">
        <authorList>
            <person name="Fulton L."/>
            <person name="Clifton S."/>
            <person name="Fulton B."/>
            <person name="Xu J."/>
            <person name="Minx P."/>
            <person name="Pepin K.H."/>
            <person name="Johnson M."/>
            <person name="Bhonagiri V."/>
            <person name="Nash W.E."/>
            <person name="Mardis E.R."/>
            <person name="Wilson R.K."/>
        </authorList>
    </citation>
    <scope>NUCLEOTIDE SEQUENCE [LARGE SCALE GENOMIC DNA]</scope>
    <source>
        <strain evidence="7 8">DSM 30120</strain>
    </source>
</reference>
<dbReference type="InterPro" id="IPR010998">
    <property type="entry name" value="Integrase_recombinase_N"/>
</dbReference>
<keyword evidence="1" id="KW-0229">DNA integration</keyword>
<dbReference type="GO" id="GO:0003677">
    <property type="term" value="F:DNA binding"/>
    <property type="evidence" value="ECO:0007669"/>
    <property type="project" value="UniProtKB-UniRule"/>
</dbReference>
<feature type="domain" description="Tyr recombinase" evidence="5">
    <location>
        <begin position="196"/>
        <end position="407"/>
    </location>
</feature>
<feature type="domain" description="Core-binding (CB)" evidence="6">
    <location>
        <begin position="81"/>
        <end position="175"/>
    </location>
</feature>
<dbReference type="InterPro" id="IPR011010">
    <property type="entry name" value="DNA_brk_join_enz"/>
</dbReference>
<dbReference type="InterPro" id="IPR022000">
    <property type="entry name" value="Min27-like_integrase_DNA_bind"/>
</dbReference>
<evidence type="ECO:0000256" key="4">
    <source>
        <dbReference type="PROSITE-ProRule" id="PRU01248"/>
    </source>
</evidence>
<evidence type="ECO:0000313" key="8">
    <source>
        <dbReference type="Proteomes" id="UP000003729"/>
    </source>
</evidence>
<dbReference type="PROSITE" id="PS51898">
    <property type="entry name" value="TYR_RECOMBINASE"/>
    <property type="match status" value="1"/>
</dbReference>
<dbReference type="Pfam" id="PF00589">
    <property type="entry name" value="Phage_integrase"/>
    <property type="match status" value="1"/>
</dbReference>
<dbReference type="PANTHER" id="PTHR30349">
    <property type="entry name" value="PHAGE INTEGRASE-RELATED"/>
    <property type="match status" value="1"/>
</dbReference>
<dbReference type="eggNOG" id="COG0582">
    <property type="taxonomic scope" value="Bacteria"/>
</dbReference>
<keyword evidence="3" id="KW-0233">DNA recombination</keyword>
<dbReference type="InterPro" id="IPR044068">
    <property type="entry name" value="CB"/>
</dbReference>
<evidence type="ECO:0000259" key="5">
    <source>
        <dbReference type="PROSITE" id="PS51898"/>
    </source>
</evidence>
<evidence type="ECO:0000256" key="2">
    <source>
        <dbReference type="ARBA" id="ARBA00023125"/>
    </source>
</evidence>
<dbReference type="Gene3D" id="1.10.443.10">
    <property type="entry name" value="Intergrase catalytic core"/>
    <property type="match status" value="1"/>
</dbReference>
<dbReference type="SUPFAM" id="SSF56349">
    <property type="entry name" value="DNA breaking-rejoining enzymes"/>
    <property type="match status" value="1"/>
</dbReference>
<accession>B6XGP6</accession>
<evidence type="ECO:0000313" key="7">
    <source>
        <dbReference type="EMBL" id="EEB45443.1"/>
    </source>
</evidence>
<keyword evidence="2 4" id="KW-0238">DNA-binding</keyword>
<sequence length="427" mass="48626">MKIKYPTGVEVHGKSLRISFTYKGKRVRETLGIPDTPKNRKLAGELRTAICYKIKTGAFDYSVEFPESKNCNEKSISNKNVTFGYVANKWVELKRIEVAVSTFEAYKSIVNVLFFFIDKNKMINLFNLEDILSVRNKMLTSPTIEPVNRVSKIGRSVSTVNNYMKILNCIFCFAAENKYIETNVLSSIKNLKKSRAVPDPITKEEFPRLLNATRNIQAKNMLIVSVYTGLRPGELCALAYEDIDFIERTITVKRNISNIGDFSLPKTPSSTDRVIHMLDPVYESLREQMSLTRMTSPEIVNVEMREYGKYREDSCTFVFQPSVVARNGLETKHYSPGGFNGIWGALIKRSGVRHRKSYQTRHTYACWMLSAGANPAFIATQMGHSSAKMIYDVYGAWMKENDKDQIAIMNRNAPHMPHPIESKVINS</sequence>
<protein>
    <submittedName>
        <fullName evidence="7">Site-specific recombinase, phage integrase family</fullName>
    </submittedName>
</protein>
<evidence type="ECO:0000259" key="6">
    <source>
        <dbReference type="PROSITE" id="PS51900"/>
    </source>
</evidence>
<dbReference type="GO" id="GO:0006310">
    <property type="term" value="P:DNA recombination"/>
    <property type="evidence" value="ECO:0007669"/>
    <property type="project" value="UniProtKB-KW"/>
</dbReference>
<dbReference type="InterPro" id="IPR002104">
    <property type="entry name" value="Integrase_catalytic"/>
</dbReference>
<dbReference type="Pfam" id="PF12167">
    <property type="entry name" value="Arm-DNA-bind_2"/>
    <property type="match status" value="1"/>
</dbReference>
<evidence type="ECO:0000256" key="1">
    <source>
        <dbReference type="ARBA" id="ARBA00022908"/>
    </source>
</evidence>
<organism evidence="7 8">
    <name type="scientific">Providencia alcalifaciens DSM 30120</name>
    <dbReference type="NCBI Taxonomy" id="520999"/>
    <lineage>
        <taxon>Bacteria</taxon>
        <taxon>Pseudomonadati</taxon>
        <taxon>Pseudomonadota</taxon>
        <taxon>Gammaproteobacteria</taxon>
        <taxon>Enterobacterales</taxon>
        <taxon>Morganellaceae</taxon>
        <taxon>Providencia</taxon>
    </lineage>
</organism>
<dbReference type="AlphaFoldDB" id="B6XGP6"/>
<dbReference type="CDD" id="cd01189">
    <property type="entry name" value="INT_ICEBs1_C_like"/>
    <property type="match status" value="1"/>
</dbReference>
<dbReference type="InterPro" id="IPR013762">
    <property type="entry name" value="Integrase-like_cat_sf"/>
</dbReference>
<dbReference type="PANTHER" id="PTHR30349:SF36">
    <property type="entry name" value="PROPHAGE INTEGRASE INTR-RELATED"/>
    <property type="match status" value="1"/>
</dbReference>
<dbReference type="GO" id="GO:0015074">
    <property type="term" value="P:DNA integration"/>
    <property type="evidence" value="ECO:0007669"/>
    <property type="project" value="UniProtKB-KW"/>
</dbReference>
<dbReference type="InterPro" id="IPR050090">
    <property type="entry name" value="Tyrosine_recombinase_XerCD"/>
</dbReference>
<name>B6XGP6_9GAMM</name>
<comment type="caution">
    <text evidence="7">The sequence shown here is derived from an EMBL/GenBank/DDBJ whole genome shotgun (WGS) entry which is preliminary data.</text>
</comment>
<reference evidence="7 8" key="1">
    <citation type="submission" date="2008-10" db="EMBL/GenBank/DDBJ databases">
        <title>Draft genome sequence of Providencia alcalifaciens (DSM 30120).</title>
        <authorList>
            <person name="Sudarsanam P."/>
            <person name="Ley R."/>
            <person name="Guruge J."/>
            <person name="Turnbaugh P.J."/>
            <person name="Mahowald M."/>
            <person name="Liep D."/>
            <person name="Gordon J."/>
        </authorList>
    </citation>
    <scope>NUCLEOTIDE SEQUENCE [LARGE SCALE GENOMIC DNA]</scope>
    <source>
        <strain evidence="7 8">DSM 30120</strain>
    </source>
</reference>
<dbReference type="PROSITE" id="PS51900">
    <property type="entry name" value="CB"/>
    <property type="match status" value="1"/>
</dbReference>